<dbReference type="GO" id="GO:0004674">
    <property type="term" value="F:protein serine/threonine kinase activity"/>
    <property type="evidence" value="ECO:0007669"/>
    <property type="project" value="UniProtKB-KW"/>
</dbReference>
<evidence type="ECO:0000256" key="2">
    <source>
        <dbReference type="ARBA" id="ARBA00022527"/>
    </source>
</evidence>
<evidence type="ECO:0000256" key="18">
    <source>
        <dbReference type="PIRNR" id="PIRNR000641"/>
    </source>
</evidence>
<dbReference type="GO" id="GO:0005524">
    <property type="term" value="F:ATP binding"/>
    <property type="evidence" value="ECO:0007669"/>
    <property type="project" value="UniProtKB-UniRule"/>
</dbReference>
<evidence type="ECO:0000256" key="1">
    <source>
        <dbReference type="ARBA" id="ARBA00004479"/>
    </source>
</evidence>
<dbReference type="Gene3D" id="3.15.20.10">
    <property type="entry name" value="Bactericidal permeability-increasing protein, domain 2"/>
    <property type="match status" value="1"/>
</dbReference>
<evidence type="ECO:0000259" key="23">
    <source>
        <dbReference type="PROSITE" id="PS50927"/>
    </source>
</evidence>
<feature type="domain" description="Bulb-type lectin" evidence="23">
    <location>
        <begin position="25"/>
        <end position="143"/>
    </location>
</feature>
<dbReference type="Gene3D" id="3.30.200.20">
    <property type="entry name" value="Phosphorylase Kinase, domain 1"/>
    <property type="match status" value="1"/>
</dbReference>
<dbReference type="InterPro" id="IPR017441">
    <property type="entry name" value="Protein_kinase_ATP_BS"/>
</dbReference>
<dbReference type="Gene3D" id="2.90.10.10">
    <property type="entry name" value="Bulb-type lectin domain"/>
    <property type="match status" value="2"/>
</dbReference>
<dbReference type="Pfam" id="PF01453">
    <property type="entry name" value="B_lectin"/>
    <property type="match status" value="1"/>
</dbReference>
<evidence type="ECO:0000256" key="17">
    <source>
        <dbReference type="ARBA" id="ARBA00048679"/>
    </source>
</evidence>
<dbReference type="InParanoid" id="A0A7N2MIV2"/>
<sequence length="847" mass="94628">MASISIVFLVLSIAFVCGIAQPKQDSQISPGTLLTYPHSWLSPSKRFAFGFHKQGSGFAVGIWLVGKDKTIIVWTANRDDPPVTSDTTLDFTEDGKLLLRTEQGQKQLIATSATDPVSYAAVLDSGNFVLYDKDSKMIWQSFDFPTDTILGNQTLFNGGQLSSSLNKSDHSTGRFHLRMQSDGNLVLYPATSKDDVGDAYWDTNTYGLGFNLHLNSTGSLLISNESNLETVLYPYFYSSSSINLNSNRNTIYRATLDIDGIFRLYSHTYHENGNYSVSPLWSAFISSCEVNGFCGFNSFCTLDNDNNQTVCHCLPGHDFLNPDQNTLGCERNFPDAGSSCLEDCNCGAALFDHDYNSCQKQNFPLRYVRRDEEKGYTALLKVGLNQKKPQPSVSKIATVQIVLITGFTILSCVALATFGRFILKIRVLTYKRLLKNGNLGLPEEVTLRLFTYNELKRATNGFKEELGRGSFGAVCKGGLNKGKKLVAVKRLEKLVEEGEREFRAEMRAIGRTHHRNLVRLLGFCAEGTKRLLVYEFMSNGSLADLLYGAIWRPDWNERLRIALDVARGILYLHEECEAPIIHCDIKPQNILMDDCWNAKICDFGLAKFLMSDQTRTFTGARGTRGYVAPEWHKNIPISVKVDVYSYGIVLLEIVCCRKNIDVNVSAAEEIVLSSWVYKCFAARDLYKLVIGEEVDMMSLEKMVKVGLWCIQEEPALRPSMRSVILMLEGKWMLVKRVASAVEDAISKKIREGTIKLDSLLQSLPKQVPVYDIAVLNVTFVDKPVLCNSSIEFGINSLVTGTTKDAFAVSNYNHKGWRPSTSCSSPAKKIQISLQETVLDSLSQFTLM</sequence>
<feature type="chain" id="PRO_5029490819" description="Receptor-like serine/threonine-protein kinase" evidence="21">
    <location>
        <begin position="21"/>
        <end position="847"/>
    </location>
</feature>
<keyword evidence="6 21" id="KW-0732">Signal</keyword>
<dbReference type="PROSITE" id="PS00107">
    <property type="entry name" value="PROTEIN_KINASE_ATP"/>
    <property type="match status" value="1"/>
</dbReference>
<keyword evidence="2 18" id="KW-0723">Serine/threonine-protein kinase</keyword>
<dbReference type="FunFam" id="2.90.10.30:FF:000001">
    <property type="entry name" value="Serine/threonine-protein kinase"/>
    <property type="match status" value="1"/>
</dbReference>
<evidence type="ECO:0000256" key="20">
    <source>
        <dbReference type="SAM" id="Phobius"/>
    </source>
</evidence>
<reference evidence="24 25" key="1">
    <citation type="journal article" date="2016" name="G3 (Bethesda)">
        <title>First Draft Assembly and Annotation of the Genome of a California Endemic Oak Quercus lobata Nee (Fagaceae).</title>
        <authorList>
            <person name="Sork V.L."/>
            <person name="Fitz-Gibbon S.T."/>
            <person name="Puiu D."/>
            <person name="Crepeau M."/>
            <person name="Gugger P.F."/>
            <person name="Sherman R."/>
            <person name="Stevens K."/>
            <person name="Langley C.H."/>
            <person name="Pellegrini M."/>
            <person name="Salzberg S.L."/>
        </authorList>
    </citation>
    <scope>NUCLEOTIDE SEQUENCE [LARGE SCALE GENOMIC DNA]</scope>
    <source>
        <strain evidence="24 25">cv. SW786</strain>
    </source>
</reference>
<dbReference type="InterPro" id="IPR008271">
    <property type="entry name" value="Ser/Thr_kinase_AS"/>
</dbReference>
<keyword evidence="4 18" id="KW-0808">Transferase</keyword>
<dbReference type="AlphaFoldDB" id="A0A7N2MIV2"/>
<keyword evidence="14" id="KW-0675">Receptor</keyword>
<evidence type="ECO:0000256" key="12">
    <source>
        <dbReference type="ARBA" id="ARBA00023136"/>
    </source>
</evidence>
<dbReference type="FunFam" id="2.90.10.10:FF:000026">
    <property type="entry name" value="Serine/threonine-protein kinase"/>
    <property type="match status" value="1"/>
</dbReference>
<evidence type="ECO:0000256" key="13">
    <source>
        <dbReference type="ARBA" id="ARBA00023157"/>
    </source>
</evidence>
<dbReference type="PANTHER" id="PTHR47976">
    <property type="entry name" value="G-TYPE LECTIN S-RECEPTOR-LIKE SERINE/THREONINE-PROTEIN KINASE SD2-5"/>
    <property type="match status" value="1"/>
</dbReference>
<dbReference type="Gramene" id="QL09p024341:mrna">
    <property type="protein sequence ID" value="QL09p024341:mrna"/>
    <property type="gene ID" value="QL09p024341"/>
</dbReference>
<evidence type="ECO:0000313" key="25">
    <source>
        <dbReference type="Proteomes" id="UP000594261"/>
    </source>
</evidence>
<dbReference type="InterPro" id="IPR001480">
    <property type="entry name" value="Bulb-type_lectin_dom"/>
</dbReference>
<dbReference type="GO" id="GO:0016020">
    <property type="term" value="C:membrane"/>
    <property type="evidence" value="ECO:0007669"/>
    <property type="project" value="UniProtKB-SubCell"/>
</dbReference>
<dbReference type="PROSITE" id="PS00108">
    <property type="entry name" value="PROTEIN_KINASE_ST"/>
    <property type="match status" value="1"/>
</dbReference>
<evidence type="ECO:0000256" key="4">
    <source>
        <dbReference type="ARBA" id="ARBA00022679"/>
    </source>
</evidence>
<evidence type="ECO:0000256" key="21">
    <source>
        <dbReference type="SAM" id="SignalP"/>
    </source>
</evidence>
<dbReference type="InterPro" id="IPR036426">
    <property type="entry name" value="Bulb-type_lectin_dom_sf"/>
</dbReference>
<protein>
    <recommendedName>
        <fullName evidence="18">Receptor-like serine/threonine-protein kinase</fullName>
        <ecNumber evidence="18">2.7.11.1</ecNumber>
    </recommendedName>
</protein>
<dbReference type="SMART" id="SM00220">
    <property type="entry name" value="S_TKc"/>
    <property type="match status" value="1"/>
</dbReference>
<dbReference type="EMBL" id="LRBV02000009">
    <property type="status" value="NOT_ANNOTATED_CDS"/>
    <property type="molecule type" value="Genomic_DNA"/>
</dbReference>
<accession>A0A7N2MIV2</accession>
<dbReference type="SUPFAM" id="SSF51110">
    <property type="entry name" value="alpha-D-mannose-specific plant lectins"/>
    <property type="match status" value="2"/>
</dbReference>
<keyword evidence="15" id="KW-0325">Glycoprotein</keyword>
<feature type="domain" description="Bulb-type lectin" evidence="23">
    <location>
        <begin position="146"/>
        <end position="277"/>
    </location>
</feature>
<evidence type="ECO:0000256" key="5">
    <source>
        <dbReference type="ARBA" id="ARBA00022692"/>
    </source>
</evidence>
<keyword evidence="11 20" id="KW-1133">Transmembrane helix</keyword>
<dbReference type="Gene3D" id="1.10.510.10">
    <property type="entry name" value="Transferase(Phosphotransferase) domain 1"/>
    <property type="match status" value="1"/>
</dbReference>
<dbReference type="InterPro" id="IPR024171">
    <property type="entry name" value="SRK-like_kinase"/>
</dbReference>
<comment type="subcellular location">
    <subcellularLocation>
        <location evidence="1">Membrane</location>
        <topology evidence="1">Single-pass type I membrane protein</topology>
    </subcellularLocation>
</comment>
<dbReference type="GO" id="GO:0030246">
    <property type="term" value="F:carbohydrate binding"/>
    <property type="evidence" value="ECO:0007669"/>
    <property type="project" value="UniProtKB-KW"/>
</dbReference>
<dbReference type="InterPro" id="IPR051343">
    <property type="entry name" value="G-type_lectin_kinases/EP1-like"/>
</dbReference>
<dbReference type="FunFam" id="1.10.510.10:FF:000237">
    <property type="entry name" value="G-type lectin S-receptor-like serine/threonine-protein kinase"/>
    <property type="match status" value="1"/>
</dbReference>
<keyword evidence="8 18" id="KW-0547">Nucleotide-binding</keyword>
<evidence type="ECO:0000256" key="8">
    <source>
        <dbReference type="ARBA" id="ARBA00022741"/>
    </source>
</evidence>
<reference evidence="24" key="2">
    <citation type="submission" date="2021-01" db="UniProtKB">
        <authorList>
            <consortium name="EnsemblPlants"/>
        </authorList>
    </citation>
    <scope>IDENTIFICATION</scope>
</reference>
<evidence type="ECO:0000256" key="19">
    <source>
        <dbReference type="PROSITE-ProRule" id="PRU10141"/>
    </source>
</evidence>
<organism evidence="24 25">
    <name type="scientific">Quercus lobata</name>
    <name type="common">Valley oak</name>
    <dbReference type="NCBI Taxonomy" id="97700"/>
    <lineage>
        <taxon>Eukaryota</taxon>
        <taxon>Viridiplantae</taxon>
        <taxon>Streptophyta</taxon>
        <taxon>Embryophyta</taxon>
        <taxon>Tracheophyta</taxon>
        <taxon>Spermatophyta</taxon>
        <taxon>Magnoliopsida</taxon>
        <taxon>eudicotyledons</taxon>
        <taxon>Gunneridae</taxon>
        <taxon>Pentapetalae</taxon>
        <taxon>rosids</taxon>
        <taxon>fabids</taxon>
        <taxon>Fagales</taxon>
        <taxon>Fagaceae</taxon>
        <taxon>Quercus</taxon>
    </lineage>
</organism>
<evidence type="ECO:0000256" key="9">
    <source>
        <dbReference type="ARBA" id="ARBA00022777"/>
    </source>
</evidence>
<feature type="transmembrane region" description="Helical" evidence="20">
    <location>
        <begin position="401"/>
        <end position="423"/>
    </location>
</feature>
<keyword evidence="3" id="KW-0245">EGF-like domain</keyword>
<dbReference type="Pfam" id="PF00069">
    <property type="entry name" value="Pkinase"/>
    <property type="match status" value="1"/>
</dbReference>
<comment type="similarity">
    <text evidence="18">Belongs to the protein kinase superfamily. Ser/Thr protein kinase family.</text>
</comment>
<evidence type="ECO:0000256" key="7">
    <source>
        <dbReference type="ARBA" id="ARBA00022734"/>
    </source>
</evidence>
<proteinExistence type="inferred from homology"/>
<dbReference type="PANTHER" id="PTHR47976:SF27">
    <property type="entry name" value="RECEPTOR-LIKE SERINE_THREONINE-PROTEIN KINASE"/>
    <property type="match status" value="1"/>
</dbReference>
<evidence type="ECO:0000256" key="6">
    <source>
        <dbReference type="ARBA" id="ARBA00022729"/>
    </source>
</evidence>
<comment type="catalytic activity">
    <reaction evidence="17 18">
        <text>L-seryl-[protein] + ATP = O-phospho-L-seryl-[protein] + ADP + H(+)</text>
        <dbReference type="Rhea" id="RHEA:17989"/>
        <dbReference type="Rhea" id="RHEA-COMP:9863"/>
        <dbReference type="Rhea" id="RHEA-COMP:11604"/>
        <dbReference type="ChEBI" id="CHEBI:15378"/>
        <dbReference type="ChEBI" id="CHEBI:29999"/>
        <dbReference type="ChEBI" id="CHEBI:30616"/>
        <dbReference type="ChEBI" id="CHEBI:83421"/>
        <dbReference type="ChEBI" id="CHEBI:456216"/>
        <dbReference type="EC" id="2.7.11.1"/>
    </reaction>
</comment>
<dbReference type="SMART" id="SM00108">
    <property type="entry name" value="B_lectin"/>
    <property type="match status" value="2"/>
</dbReference>
<feature type="domain" description="Protein kinase" evidence="22">
    <location>
        <begin position="460"/>
        <end position="732"/>
    </location>
</feature>
<keyword evidence="13" id="KW-1015">Disulfide bond</keyword>
<evidence type="ECO:0000256" key="16">
    <source>
        <dbReference type="ARBA" id="ARBA00047899"/>
    </source>
</evidence>
<dbReference type="InterPro" id="IPR011009">
    <property type="entry name" value="Kinase-like_dom_sf"/>
</dbReference>
<dbReference type="PROSITE" id="PS50011">
    <property type="entry name" value="PROTEIN_KINASE_DOM"/>
    <property type="match status" value="1"/>
</dbReference>
<dbReference type="SUPFAM" id="SSF56112">
    <property type="entry name" value="Protein kinase-like (PK-like)"/>
    <property type="match status" value="1"/>
</dbReference>
<name>A0A7N2MIV2_QUELO</name>
<feature type="signal peptide" evidence="21">
    <location>
        <begin position="1"/>
        <end position="20"/>
    </location>
</feature>
<dbReference type="InterPro" id="IPR000719">
    <property type="entry name" value="Prot_kinase_dom"/>
</dbReference>
<keyword evidence="7" id="KW-0430">Lectin</keyword>
<evidence type="ECO:0000256" key="14">
    <source>
        <dbReference type="ARBA" id="ARBA00023170"/>
    </source>
</evidence>
<dbReference type="PROSITE" id="PS50927">
    <property type="entry name" value="BULB_LECTIN"/>
    <property type="match status" value="2"/>
</dbReference>
<evidence type="ECO:0000256" key="10">
    <source>
        <dbReference type="ARBA" id="ARBA00022840"/>
    </source>
</evidence>
<evidence type="ECO:0000256" key="15">
    <source>
        <dbReference type="ARBA" id="ARBA00023180"/>
    </source>
</evidence>
<dbReference type="CDD" id="cd00028">
    <property type="entry name" value="B_lectin"/>
    <property type="match status" value="1"/>
</dbReference>
<dbReference type="PIRSF" id="PIRSF000641">
    <property type="entry name" value="SRK"/>
    <property type="match status" value="1"/>
</dbReference>
<dbReference type="EC" id="2.7.11.1" evidence="18"/>
<evidence type="ECO:0000313" key="24">
    <source>
        <dbReference type="EnsemblPlants" id="QL09p024341:mrna"/>
    </source>
</evidence>
<keyword evidence="9 18" id="KW-0418">Kinase</keyword>
<keyword evidence="5 20" id="KW-0812">Transmembrane</keyword>
<evidence type="ECO:0000256" key="11">
    <source>
        <dbReference type="ARBA" id="ARBA00022989"/>
    </source>
</evidence>
<dbReference type="EnsemblPlants" id="QL09p024341:mrna">
    <property type="protein sequence ID" value="QL09p024341:mrna"/>
    <property type="gene ID" value="QL09p024341"/>
</dbReference>
<dbReference type="Proteomes" id="UP000594261">
    <property type="component" value="Chromosome 9"/>
</dbReference>
<comment type="catalytic activity">
    <reaction evidence="16 18">
        <text>L-threonyl-[protein] + ATP = O-phospho-L-threonyl-[protein] + ADP + H(+)</text>
        <dbReference type="Rhea" id="RHEA:46608"/>
        <dbReference type="Rhea" id="RHEA-COMP:11060"/>
        <dbReference type="Rhea" id="RHEA-COMP:11605"/>
        <dbReference type="ChEBI" id="CHEBI:15378"/>
        <dbReference type="ChEBI" id="CHEBI:30013"/>
        <dbReference type="ChEBI" id="CHEBI:30616"/>
        <dbReference type="ChEBI" id="CHEBI:61977"/>
        <dbReference type="ChEBI" id="CHEBI:456216"/>
        <dbReference type="EC" id="2.7.11.1"/>
    </reaction>
</comment>
<feature type="binding site" evidence="19">
    <location>
        <position position="489"/>
    </location>
    <ligand>
        <name>ATP</name>
        <dbReference type="ChEBI" id="CHEBI:30616"/>
    </ligand>
</feature>
<evidence type="ECO:0000259" key="22">
    <source>
        <dbReference type="PROSITE" id="PS50011"/>
    </source>
</evidence>
<evidence type="ECO:0000256" key="3">
    <source>
        <dbReference type="ARBA" id="ARBA00022536"/>
    </source>
</evidence>
<dbReference type="FunFam" id="3.30.200.20:FF:000059">
    <property type="entry name" value="S-receptor-like serine/threonine-protein kinase"/>
    <property type="match status" value="1"/>
</dbReference>
<keyword evidence="12 20" id="KW-0472">Membrane</keyword>
<keyword evidence="25" id="KW-1185">Reference proteome</keyword>
<keyword evidence="10 18" id="KW-0067">ATP-binding</keyword>